<dbReference type="EMBL" id="MU032349">
    <property type="protein sequence ID" value="KAF3763987.1"/>
    <property type="molecule type" value="Genomic_DNA"/>
</dbReference>
<evidence type="ECO:0000313" key="3">
    <source>
        <dbReference type="Proteomes" id="UP000803844"/>
    </source>
</evidence>
<proteinExistence type="predicted"/>
<feature type="region of interest" description="Disordered" evidence="1">
    <location>
        <begin position="27"/>
        <end position="120"/>
    </location>
</feature>
<dbReference type="GeneID" id="63842946"/>
<evidence type="ECO:0000313" key="2">
    <source>
        <dbReference type="EMBL" id="KAF3763987.1"/>
    </source>
</evidence>
<feature type="compositionally biased region" description="Basic and acidic residues" evidence="1">
    <location>
        <begin position="200"/>
        <end position="214"/>
    </location>
</feature>
<organism evidence="2 3">
    <name type="scientific">Cryphonectria parasitica (strain ATCC 38755 / EP155)</name>
    <dbReference type="NCBI Taxonomy" id="660469"/>
    <lineage>
        <taxon>Eukaryota</taxon>
        <taxon>Fungi</taxon>
        <taxon>Dikarya</taxon>
        <taxon>Ascomycota</taxon>
        <taxon>Pezizomycotina</taxon>
        <taxon>Sordariomycetes</taxon>
        <taxon>Sordariomycetidae</taxon>
        <taxon>Diaporthales</taxon>
        <taxon>Cryphonectriaceae</taxon>
        <taxon>Cryphonectria-Endothia species complex</taxon>
        <taxon>Cryphonectria</taxon>
    </lineage>
</organism>
<evidence type="ECO:0000256" key="1">
    <source>
        <dbReference type="SAM" id="MobiDB-lite"/>
    </source>
</evidence>
<keyword evidence="3" id="KW-1185">Reference proteome</keyword>
<accession>A0A9P4XZ26</accession>
<feature type="compositionally biased region" description="Basic and acidic residues" evidence="1">
    <location>
        <begin position="73"/>
        <end position="83"/>
    </location>
</feature>
<name>A0A9P4XZ26_CRYP1</name>
<dbReference type="RefSeq" id="XP_040774948.1">
    <property type="nucleotide sequence ID" value="XM_040925817.1"/>
</dbReference>
<comment type="caution">
    <text evidence="2">The sequence shown here is derived from an EMBL/GenBank/DDBJ whole genome shotgun (WGS) entry which is preliminary data.</text>
</comment>
<gene>
    <name evidence="2" type="ORF">M406DRAFT_75213</name>
</gene>
<feature type="compositionally biased region" description="Low complexity" evidence="1">
    <location>
        <begin position="163"/>
        <end position="173"/>
    </location>
</feature>
<protein>
    <submittedName>
        <fullName evidence="2">Uncharacterized protein</fullName>
    </submittedName>
</protein>
<sequence length="214" mass="23679">MWQYQKYHHNTPFLGVCVSYTRELKANSAMDGEGPGEDPSRRLGTSSSNSSSSDSVEYISRSDDSNEEEQTEEAVHTESHTAFDPRTAALPRIPNNVPPEEVPEGVDQGRRRHTRQEPYQMPPLRRQDATVSFAPYSADGMRPFGSNPWMSTASIAYGGTRDGAANNHHTNGNTNGGTGNIPGFRGHEPQTTGVEPTRTVPEEFDQRTEDIEAW</sequence>
<reference evidence="2" key="1">
    <citation type="journal article" date="2020" name="Phytopathology">
        <title>Genome sequence of the chestnut blight fungus Cryphonectria parasitica EP155: A fundamental resource for an archetypical invasive plant pathogen.</title>
        <authorList>
            <person name="Crouch J.A."/>
            <person name="Dawe A."/>
            <person name="Aerts A."/>
            <person name="Barry K."/>
            <person name="Churchill A.C.L."/>
            <person name="Grimwood J."/>
            <person name="Hillman B."/>
            <person name="Milgroom M.G."/>
            <person name="Pangilinan J."/>
            <person name="Smith M."/>
            <person name="Salamov A."/>
            <person name="Schmutz J."/>
            <person name="Yadav J."/>
            <person name="Grigoriev I.V."/>
            <person name="Nuss D."/>
        </authorList>
    </citation>
    <scope>NUCLEOTIDE SEQUENCE</scope>
    <source>
        <strain evidence="2">EP155</strain>
    </source>
</reference>
<feature type="compositionally biased region" description="Low complexity" evidence="1">
    <location>
        <begin position="42"/>
        <end position="59"/>
    </location>
</feature>
<feature type="region of interest" description="Disordered" evidence="1">
    <location>
        <begin position="161"/>
        <end position="214"/>
    </location>
</feature>
<dbReference type="AlphaFoldDB" id="A0A9P4XZ26"/>
<dbReference type="Proteomes" id="UP000803844">
    <property type="component" value="Unassembled WGS sequence"/>
</dbReference>